<evidence type="ECO:0000313" key="1">
    <source>
        <dbReference type="EMBL" id="QYA18734.1"/>
    </source>
</evidence>
<protein>
    <submittedName>
        <fullName evidence="1">Uncharacterized protein</fullName>
    </submittedName>
</protein>
<name>A0A8F8KLS0_9VIRU</name>
<dbReference type="EMBL" id="MZ420154">
    <property type="protein sequence ID" value="QYA18734.1"/>
    <property type="molecule type" value="Genomic_DNA"/>
</dbReference>
<gene>
    <name evidence="1" type="ORF">KOM_12_466</name>
</gene>
<sequence>MKIARPGYVIQTSTFSQDNPIFALDLRNQELVFEVLSEKTLSKFKGYPDQTLSLSHVNYYDDRTLLRVNALIDDDHLLHVRLYYGNTLIATWFTQLVHQPFGMLMIDSLLISDEGNHIIVATNNGTFSMHIESLINKFVIPY</sequence>
<reference evidence="1" key="1">
    <citation type="submission" date="2021-06" db="EMBL/GenBank/DDBJ databases">
        <authorList>
            <person name="Rolland C."/>
        </authorList>
    </citation>
    <scope>NUCLEOTIDE SEQUENCE</scope>
    <source>
        <strain evidence="1">347.936635</strain>
    </source>
</reference>
<organism evidence="1">
    <name type="scientific">Clandestinovirus</name>
    <dbReference type="NCBI Taxonomy" id="2831644"/>
    <lineage>
        <taxon>Viruses</taxon>
    </lineage>
</organism>
<accession>A0A8F8KLS0</accession>
<proteinExistence type="predicted"/>